<evidence type="ECO:0000313" key="8">
    <source>
        <dbReference type="Proteomes" id="UP000734511"/>
    </source>
</evidence>
<keyword evidence="4 5" id="KW-0472">Membrane</keyword>
<evidence type="ECO:0000256" key="4">
    <source>
        <dbReference type="ARBA" id="ARBA00023136"/>
    </source>
</evidence>
<evidence type="ECO:0000259" key="6">
    <source>
        <dbReference type="Pfam" id="PF01794"/>
    </source>
</evidence>
<feature type="transmembrane region" description="Helical" evidence="5">
    <location>
        <begin position="79"/>
        <end position="101"/>
    </location>
</feature>
<dbReference type="EMBL" id="JAATEJ010000019">
    <property type="protein sequence ID" value="NJP46169.1"/>
    <property type="molecule type" value="Genomic_DNA"/>
</dbReference>
<protein>
    <recommendedName>
        <fullName evidence="6">Ferric oxidoreductase domain-containing protein</fullName>
    </recommendedName>
</protein>
<dbReference type="Pfam" id="PF01794">
    <property type="entry name" value="Ferric_reduct"/>
    <property type="match status" value="1"/>
</dbReference>
<evidence type="ECO:0000256" key="5">
    <source>
        <dbReference type="SAM" id="Phobius"/>
    </source>
</evidence>
<feature type="transmembrane region" description="Helical" evidence="5">
    <location>
        <begin position="20"/>
        <end position="45"/>
    </location>
</feature>
<organism evidence="7 8">
    <name type="scientific">Actinacidiphila epipremni</name>
    <dbReference type="NCBI Taxonomy" id="2053013"/>
    <lineage>
        <taxon>Bacteria</taxon>
        <taxon>Bacillati</taxon>
        <taxon>Actinomycetota</taxon>
        <taxon>Actinomycetes</taxon>
        <taxon>Kitasatosporales</taxon>
        <taxon>Streptomycetaceae</taxon>
        <taxon>Actinacidiphila</taxon>
    </lineage>
</organism>
<keyword evidence="3 5" id="KW-1133">Transmembrane helix</keyword>
<feature type="transmembrane region" description="Helical" evidence="5">
    <location>
        <begin position="194"/>
        <end position="213"/>
    </location>
</feature>
<evidence type="ECO:0000313" key="7">
    <source>
        <dbReference type="EMBL" id="NJP46169.1"/>
    </source>
</evidence>
<dbReference type="RefSeq" id="WP_167985015.1">
    <property type="nucleotide sequence ID" value="NZ_JAATEJ010000019.1"/>
</dbReference>
<accession>A0ABX0ZWS5</accession>
<feature type="transmembrane region" description="Helical" evidence="5">
    <location>
        <begin position="122"/>
        <end position="143"/>
    </location>
</feature>
<dbReference type="Proteomes" id="UP000734511">
    <property type="component" value="Unassembled WGS sequence"/>
</dbReference>
<evidence type="ECO:0000256" key="3">
    <source>
        <dbReference type="ARBA" id="ARBA00022989"/>
    </source>
</evidence>
<keyword evidence="2 5" id="KW-0812">Transmembrane</keyword>
<feature type="transmembrane region" description="Helical" evidence="5">
    <location>
        <begin position="163"/>
        <end position="182"/>
    </location>
</feature>
<proteinExistence type="predicted"/>
<comment type="caution">
    <text evidence="7">The sequence shown here is derived from an EMBL/GenBank/DDBJ whole genome shotgun (WGS) entry which is preliminary data.</text>
</comment>
<keyword evidence="8" id="KW-1185">Reference proteome</keyword>
<feature type="transmembrane region" description="Helical" evidence="5">
    <location>
        <begin position="219"/>
        <end position="242"/>
    </location>
</feature>
<reference evidence="7 8" key="1">
    <citation type="submission" date="2020-03" db="EMBL/GenBank/DDBJ databases">
        <title>WGS of actinomycetes isolated from Thailand.</title>
        <authorList>
            <person name="Thawai C."/>
        </authorList>
    </citation>
    <scope>NUCLEOTIDE SEQUENCE [LARGE SCALE GENOMIC DNA]</scope>
    <source>
        <strain evidence="7 8">PRB2-1</strain>
    </source>
</reference>
<evidence type="ECO:0000256" key="1">
    <source>
        <dbReference type="ARBA" id="ARBA00004141"/>
    </source>
</evidence>
<feature type="domain" description="Ferric oxidoreductase" evidence="6">
    <location>
        <begin position="84"/>
        <end position="204"/>
    </location>
</feature>
<name>A0ABX0ZWS5_9ACTN</name>
<sequence>MTDVAVPTGRRRAALVTTPALTLLLAGGLCAAALVLGLVLALVLAPHAVAAAPGQAPIPGSPLDAYDKHVPYDTGSHKIARLAALVAYALMVATVVLGVVLRLRFMQRAVNRATFYGAHMTLALSAMIFGGIHGLTFVYQPVWRIGWTQLAVPFTGGVQRVPVGLGILGTELAIAVACSVWLQRRLGYHRWLRFHQLAYVCFGLIWLHIFLVHPEPRHLDLVAVGVAAGAGTILLAFLIRALPSRSRLRQRAFPAGGTEGAR</sequence>
<evidence type="ECO:0000256" key="2">
    <source>
        <dbReference type="ARBA" id="ARBA00022692"/>
    </source>
</evidence>
<comment type="subcellular location">
    <subcellularLocation>
        <location evidence="1">Membrane</location>
        <topology evidence="1">Multi-pass membrane protein</topology>
    </subcellularLocation>
</comment>
<gene>
    <name evidence="7" type="ORF">HCN08_22580</name>
</gene>
<dbReference type="InterPro" id="IPR013130">
    <property type="entry name" value="Fe3_Rdtase_TM_dom"/>
</dbReference>